<accession>A0A545VZA0</accession>
<gene>
    <name evidence="2" type="ORF">IF1G_05618</name>
</gene>
<sequence>MATISLAPPLHHPPPPPSGPSPSPTAGTLPVPVRPKFNSQLTSDRLREGAGLRLPPFAVRASNIQKGRRSVFREMGLEDDVAFGDDTYLVVRDDAAAKKHASAEHDDDDDATSTTTGSRGIVGNQQASRPWYTKLAPRPALAKRQSSHGRIAIPAVNVVSPDSQ</sequence>
<dbReference type="EMBL" id="SPUK01000007">
    <property type="protein sequence ID" value="TQV95789.1"/>
    <property type="molecule type" value="Genomic_DNA"/>
</dbReference>
<reference evidence="2 3" key="1">
    <citation type="journal article" date="2019" name="Appl. Microbiol. Biotechnol.">
        <title>Genome sequence of Isaria javanica and comparative genome analysis insights into family S53 peptidase evolution in fungal entomopathogens.</title>
        <authorList>
            <person name="Lin R."/>
            <person name="Zhang X."/>
            <person name="Xin B."/>
            <person name="Zou M."/>
            <person name="Gao Y."/>
            <person name="Qin F."/>
            <person name="Hu Q."/>
            <person name="Xie B."/>
            <person name="Cheng X."/>
        </authorList>
    </citation>
    <scope>NUCLEOTIDE SEQUENCE [LARGE SCALE GENOMIC DNA]</scope>
    <source>
        <strain evidence="2 3">IJ1G</strain>
    </source>
</reference>
<dbReference type="STRING" id="43265.A0A545VZA0"/>
<protein>
    <submittedName>
        <fullName evidence="2">Uncharacterized protein</fullName>
    </submittedName>
</protein>
<dbReference type="OrthoDB" id="10251809at2759"/>
<comment type="caution">
    <text evidence="2">The sequence shown here is derived from an EMBL/GenBank/DDBJ whole genome shotgun (WGS) entry which is preliminary data.</text>
</comment>
<keyword evidence="3" id="KW-1185">Reference proteome</keyword>
<name>A0A545VZA0_9HYPO</name>
<evidence type="ECO:0000256" key="1">
    <source>
        <dbReference type="SAM" id="MobiDB-lite"/>
    </source>
</evidence>
<dbReference type="AlphaFoldDB" id="A0A545VZA0"/>
<feature type="compositionally biased region" description="Pro residues" evidence="1">
    <location>
        <begin position="10"/>
        <end position="23"/>
    </location>
</feature>
<organism evidence="2 3">
    <name type="scientific">Cordyceps javanica</name>
    <dbReference type="NCBI Taxonomy" id="43265"/>
    <lineage>
        <taxon>Eukaryota</taxon>
        <taxon>Fungi</taxon>
        <taxon>Dikarya</taxon>
        <taxon>Ascomycota</taxon>
        <taxon>Pezizomycotina</taxon>
        <taxon>Sordariomycetes</taxon>
        <taxon>Hypocreomycetidae</taxon>
        <taxon>Hypocreales</taxon>
        <taxon>Cordycipitaceae</taxon>
        <taxon>Cordyceps</taxon>
    </lineage>
</organism>
<dbReference type="Proteomes" id="UP000315783">
    <property type="component" value="Unassembled WGS sequence"/>
</dbReference>
<feature type="region of interest" description="Disordered" evidence="1">
    <location>
        <begin position="1"/>
        <end position="41"/>
    </location>
</feature>
<evidence type="ECO:0000313" key="2">
    <source>
        <dbReference type="EMBL" id="TQV95789.1"/>
    </source>
</evidence>
<evidence type="ECO:0000313" key="3">
    <source>
        <dbReference type="Proteomes" id="UP000315783"/>
    </source>
</evidence>
<feature type="region of interest" description="Disordered" evidence="1">
    <location>
        <begin position="96"/>
        <end position="133"/>
    </location>
</feature>
<proteinExistence type="predicted"/>